<reference evidence="2" key="2">
    <citation type="submission" date="2015-06" db="UniProtKB">
        <authorList>
            <consortium name="EnsemblProtists"/>
        </authorList>
    </citation>
    <scope>IDENTIFICATION</scope>
    <source>
        <strain evidence="2">Pr102</strain>
    </source>
</reference>
<sequence>MSRDYLVERIAALVKMGRDLNAGELTSAAARYVIQVFWAKMLSVLVVNKFSTGMQYLGAVAYAHIEDDPAGAAKASEGVKKQKTEAPAPDQQALLKSAVDFPYSRRAPPSVIFDMERVYEGAASPGQFLERTTYSCEGQCLWYDPKESPKVHLAHWRFYMCCRYMAAVTEQLSFVSLCIETWGYYSFLHLLESSGHRNVFWWGDQPPGKARFDKKYQHPVVENLGVLFRRDKQAYIRKMQGATKPFKLDENGFKNVTELLEYTEALDPDQPKAENRLSDCTLSKILPHDQIIRETSDEVQQGPSVPEFDPKGADLHAVSDERRRFHCPATRTCDSAERGVDGPAETVEVEDEVTKSAEEEDEEEALERDNEEGSEATISPDATPSRGSSPRFTKSSPKLASKSSSKSK</sequence>
<keyword evidence="3" id="KW-1185">Reference proteome</keyword>
<dbReference type="EMBL" id="DS566039">
    <property type="status" value="NOT_ANNOTATED_CDS"/>
    <property type="molecule type" value="Genomic_DNA"/>
</dbReference>
<name>H3GRT5_PHYRM</name>
<dbReference type="VEuPathDB" id="FungiDB:KRP22_11903"/>
<accession>H3GRT5</accession>
<organism evidence="2 3">
    <name type="scientific">Phytophthora ramorum</name>
    <name type="common">Sudden oak death agent</name>
    <dbReference type="NCBI Taxonomy" id="164328"/>
    <lineage>
        <taxon>Eukaryota</taxon>
        <taxon>Sar</taxon>
        <taxon>Stramenopiles</taxon>
        <taxon>Oomycota</taxon>
        <taxon>Peronosporomycetes</taxon>
        <taxon>Peronosporales</taxon>
        <taxon>Peronosporaceae</taxon>
        <taxon>Phytophthora</taxon>
    </lineage>
</organism>
<feature type="compositionally biased region" description="Low complexity" evidence="1">
    <location>
        <begin position="394"/>
        <end position="408"/>
    </location>
</feature>
<evidence type="ECO:0000256" key="1">
    <source>
        <dbReference type="SAM" id="MobiDB-lite"/>
    </source>
</evidence>
<dbReference type="HOGENOM" id="CLU_056285_0_0_1"/>
<feature type="compositionally biased region" description="Polar residues" evidence="1">
    <location>
        <begin position="376"/>
        <end position="393"/>
    </location>
</feature>
<dbReference type="InParanoid" id="H3GRT5"/>
<evidence type="ECO:0000313" key="3">
    <source>
        <dbReference type="Proteomes" id="UP000005238"/>
    </source>
</evidence>
<protein>
    <submittedName>
        <fullName evidence="2">Uncharacterized protein</fullName>
    </submittedName>
</protein>
<feature type="compositionally biased region" description="Acidic residues" evidence="1">
    <location>
        <begin position="358"/>
        <end position="374"/>
    </location>
</feature>
<proteinExistence type="predicted"/>
<dbReference type="AlphaFoldDB" id="H3GRT5"/>
<dbReference type="Proteomes" id="UP000005238">
    <property type="component" value="Unassembled WGS sequence"/>
</dbReference>
<dbReference type="EnsemblProtists" id="Phyra79616">
    <property type="protein sequence ID" value="Phyra79616"/>
    <property type="gene ID" value="Phyra79616"/>
</dbReference>
<dbReference type="VEuPathDB" id="FungiDB:KRP23_10855"/>
<evidence type="ECO:0000313" key="2">
    <source>
        <dbReference type="EnsemblProtists" id="Phyra79616"/>
    </source>
</evidence>
<feature type="region of interest" description="Disordered" evidence="1">
    <location>
        <begin position="333"/>
        <end position="408"/>
    </location>
</feature>
<reference evidence="3" key="1">
    <citation type="journal article" date="2006" name="Science">
        <title>Phytophthora genome sequences uncover evolutionary origins and mechanisms of pathogenesis.</title>
        <authorList>
            <person name="Tyler B.M."/>
            <person name="Tripathy S."/>
            <person name="Zhang X."/>
            <person name="Dehal P."/>
            <person name="Jiang R.H."/>
            <person name="Aerts A."/>
            <person name="Arredondo F.D."/>
            <person name="Baxter L."/>
            <person name="Bensasson D."/>
            <person name="Beynon J.L."/>
            <person name="Chapman J."/>
            <person name="Damasceno C.M."/>
            <person name="Dorrance A.E."/>
            <person name="Dou D."/>
            <person name="Dickerman A.W."/>
            <person name="Dubchak I.L."/>
            <person name="Garbelotto M."/>
            <person name="Gijzen M."/>
            <person name="Gordon S.G."/>
            <person name="Govers F."/>
            <person name="Grunwald N.J."/>
            <person name="Huang W."/>
            <person name="Ivors K.L."/>
            <person name="Jones R.W."/>
            <person name="Kamoun S."/>
            <person name="Krampis K."/>
            <person name="Lamour K.H."/>
            <person name="Lee M.K."/>
            <person name="McDonald W.H."/>
            <person name="Medina M."/>
            <person name="Meijer H.J."/>
            <person name="Nordberg E.K."/>
            <person name="Maclean D.J."/>
            <person name="Ospina-Giraldo M.D."/>
            <person name="Morris P.F."/>
            <person name="Phuntumart V."/>
            <person name="Putnam N.H."/>
            <person name="Rash S."/>
            <person name="Rose J.K."/>
            <person name="Sakihama Y."/>
            <person name="Salamov A.A."/>
            <person name="Savidor A."/>
            <person name="Scheuring C.F."/>
            <person name="Smith B.M."/>
            <person name="Sobral B.W."/>
            <person name="Terry A."/>
            <person name="Torto-Alalibo T.A."/>
            <person name="Win J."/>
            <person name="Xu Z."/>
            <person name="Zhang H."/>
            <person name="Grigoriev I.V."/>
            <person name="Rokhsar D.S."/>
            <person name="Boore J.L."/>
        </authorList>
    </citation>
    <scope>NUCLEOTIDE SEQUENCE [LARGE SCALE GENOMIC DNA]</scope>
    <source>
        <strain evidence="3">Pr102</strain>
    </source>
</reference>